<keyword evidence="1" id="KW-0732">Signal</keyword>
<dbReference type="RefSeq" id="WP_188714057.1">
    <property type="nucleotide sequence ID" value="NZ_BMIV01000002.1"/>
</dbReference>
<name>A0ABQ1VFQ1_9RHOB</name>
<evidence type="ECO:0000256" key="1">
    <source>
        <dbReference type="SAM" id="SignalP"/>
    </source>
</evidence>
<gene>
    <name evidence="2" type="ORF">GCM10011402_06990</name>
</gene>
<evidence type="ECO:0000313" key="3">
    <source>
        <dbReference type="Proteomes" id="UP000640509"/>
    </source>
</evidence>
<feature type="signal peptide" evidence="1">
    <location>
        <begin position="1"/>
        <end position="28"/>
    </location>
</feature>
<evidence type="ECO:0000313" key="2">
    <source>
        <dbReference type="EMBL" id="GGF57603.1"/>
    </source>
</evidence>
<dbReference type="EMBL" id="BMIV01000002">
    <property type="protein sequence ID" value="GGF57603.1"/>
    <property type="molecule type" value="Genomic_DNA"/>
</dbReference>
<keyword evidence="3" id="KW-1185">Reference proteome</keyword>
<protein>
    <submittedName>
        <fullName evidence="2">Uncharacterized protein</fullName>
    </submittedName>
</protein>
<comment type="caution">
    <text evidence="2">The sequence shown here is derived from an EMBL/GenBank/DDBJ whole genome shotgun (WGS) entry which is preliminary data.</text>
</comment>
<sequence>MIRKVMAIATAAVAATLIALFSNHTPQAQETIRASAPLSEARPLMPGDILPAENVDFIEMPGIYGLGSELPGSRYAIVDGHLVRVNPNTMQLQSILRRGSSVE</sequence>
<organism evidence="2 3">
    <name type="scientific">Paracoccus acridae</name>
    <dbReference type="NCBI Taxonomy" id="1795310"/>
    <lineage>
        <taxon>Bacteria</taxon>
        <taxon>Pseudomonadati</taxon>
        <taxon>Pseudomonadota</taxon>
        <taxon>Alphaproteobacteria</taxon>
        <taxon>Rhodobacterales</taxon>
        <taxon>Paracoccaceae</taxon>
        <taxon>Paracoccus</taxon>
    </lineage>
</organism>
<dbReference type="Proteomes" id="UP000640509">
    <property type="component" value="Unassembled WGS sequence"/>
</dbReference>
<accession>A0ABQ1VFQ1</accession>
<proteinExistence type="predicted"/>
<reference evidence="3" key="1">
    <citation type="journal article" date="2019" name="Int. J. Syst. Evol. Microbiol.">
        <title>The Global Catalogue of Microorganisms (GCM) 10K type strain sequencing project: providing services to taxonomists for standard genome sequencing and annotation.</title>
        <authorList>
            <consortium name="The Broad Institute Genomics Platform"/>
            <consortium name="The Broad Institute Genome Sequencing Center for Infectious Disease"/>
            <person name="Wu L."/>
            <person name="Ma J."/>
        </authorList>
    </citation>
    <scope>NUCLEOTIDE SEQUENCE [LARGE SCALE GENOMIC DNA]</scope>
    <source>
        <strain evidence="3">CGMCC 1.15419</strain>
    </source>
</reference>
<feature type="chain" id="PRO_5045278317" evidence="1">
    <location>
        <begin position="29"/>
        <end position="103"/>
    </location>
</feature>